<accession>F6H7Z4</accession>
<proteinExistence type="predicted"/>
<evidence type="ECO:0000313" key="2">
    <source>
        <dbReference type="Proteomes" id="UP000009183"/>
    </source>
</evidence>
<evidence type="ECO:0000313" key="1">
    <source>
        <dbReference type="EMBL" id="CCB48336.1"/>
    </source>
</evidence>
<reference evidence="2" key="1">
    <citation type="journal article" date="2007" name="Nature">
        <title>The grapevine genome sequence suggests ancestral hexaploidization in major angiosperm phyla.</title>
        <authorList>
            <consortium name="The French-Italian Public Consortium for Grapevine Genome Characterization."/>
            <person name="Jaillon O."/>
            <person name="Aury J.-M."/>
            <person name="Noel B."/>
            <person name="Policriti A."/>
            <person name="Clepet C."/>
            <person name="Casagrande A."/>
            <person name="Choisne N."/>
            <person name="Aubourg S."/>
            <person name="Vitulo N."/>
            <person name="Jubin C."/>
            <person name="Vezzi A."/>
            <person name="Legeai F."/>
            <person name="Hugueney P."/>
            <person name="Dasilva C."/>
            <person name="Horner D."/>
            <person name="Mica E."/>
            <person name="Jublot D."/>
            <person name="Poulain J."/>
            <person name="Bruyere C."/>
            <person name="Billault A."/>
            <person name="Segurens B."/>
            <person name="Gouyvenoux M."/>
            <person name="Ugarte E."/>
            <person name="Cattonaro F."/>
            <person name="Anthouard V."/>
            <person name="Vico V."/>
            <person name="Del Fabbro C."/>
            <person name="Alaux M."/>
            <person name="Di Gaspero G."/>
            <person name="Dumas V."/>
            <person name="Felice N."/>
            <person name="Paillard S."/>
            <person name="Juman I."/>
            <person name="Moroldo M."/>
            <person name="Scalabrin S."/>
            <person name="Canaguier A."/>
            <person name="Le Clainche I."/>
            <person name="Malacrida G."/>
            <person name="Durand E."/>
            <person name="Pesole G."/>
            <person name="Laucou V."/>
            <person name="Chatelet P."/>
            <person name="Merdinoglu D."/>
            <person name="Delledonne M."/>
            <person name="Pezzotti M."/>
            <person name="Lecharny A."/>
            <person name="Scarpelli C."/>
            <person name="Artiguenave F."/>
            <person name="Pe M.E."/>
            <person name="Valle G."/>
            <person name="Morgante M."/>
            <person name="Caboche M."/>
            <person name="Adam-Blondon A.-F."/>
            <person name="Weissenbach J."/>
            <person name="Quetier F."/>
            <person name="Wincker P."/>
        </authorList>
    </citation>
    <scope>NUCLEOTIDE SEQUENCE [LARGE SCALE GENOMIC DNA]</scope>
    <source>
        <strain evidence="2">cv. Pinot noir / PN40024</strain>
    </source>
</reference>
<protein>
    <submittedName>
        <fullName evidence="1">Uncharacterized protein</fullName>
    </submittedName>
</protein>
<gene>
    <name evidence="1" type="ORF">VIT_00s0287g00030</name>
</gene>
<keyword evidence="2" id="KW-1185">Reference proteome</keyword>
<dbReference type="Proteomes" id="UP000009183">
    <property type="component" value="Unassembled WGS sequence, unordered"/>
</dbReference>
<sequence>MQKRCVLSEKKNGVFLKEITRLKMKKMKESKVERGKSWIDKVVQF</sequence>
<dbReference type="HOGENOM" id="CLU_3208707_0_0_1"/>
<dbReference type="PaxDb" id="29760-VIT_00s0287g00030.t01"/>
<dbReference type="EMBL" id="FN595259">
    <property type="protein sequence ID" value="CCB48336.1"/>
    <property type="molecule type" value="Genomic_DNA"/>
</dbReference>
<name>F6H7Z4_VITVI</name>
<dbReference type="InParanoid" id="F6H7Z4"/>
<organism evidence="1 2">
    <name type="scientific">Vitis vinifera</name>
    <name type="common">Grape</name>
    <dbReference type="NCBI Taxonomy" id="29760"/>
    <lineage>
        <taxon>Eukaryota</taxon>
        <taxon>Viridiplantae</taxon>
        <taxon>Streptophyta</taxon>
        <taxon>Embryophyta</taxon>
        <taxon>Tracheophyta</taxon>
        <taxon>Spermatophyta</taxon>
        <taxon>Magnoliopsida</taxon>
        <taxon>eudicotyledons</taxon>
        <taxon>Gunneridae</taxon>
        <taxon>Pentapetalae</taxon>
        <taxon>rosids</taxon>
        <taxon>Vitales</taxon>
        <taxon>Vitaceae</taxon>
        <taxon>Viteae</taxon>
        <taxon>Vitis</taxon>
    </lineage>
</organism>
<dbReference type="AlphaFoldDB" id="F6H7Z4"/>